<dbReference type="InterPro" id="IPR001851">
    <property type="entry name" value="ABC_transp_permease"/>
</dbReference>
<evidence type="ECO:0000313" key="7">
    <source>
        <dbReference type="EMBL" id="SEP08698.1"/>
    </source>
</evidence>
<comment type="subcellular location">
    <subcellularLocation>
        <location evidence="1">Cell inner membrane</location>
        <topology evidence="1">Multi-pass membrane protein</topology>
    </subcellularLocation>
</comment>
<dbReference type="Pfam" id="PF02653">
    <property type="entry name" value="BPD_transp_2"/>
    <property type="match status" value="1"/>
</dbReference>
<protein>
    <submittedName>
        <fullName evidence="7">Amino acid/amide ABC transporter membrane protein 2, HAAT family</fullName>
    </submittedName>
</protein>
<dbReference type="PANTHER" id="PTHR30482:SF4">
    <property type="entry name" value="SLR1201 PROTEIN"/>
    <property type="match status" value="1"/>
</dbReference>
<dbReference type="GO" id="GO:0005886">
    <property type="term" value="C:plasma membrane"/>
    <property type="evidence" value="ECO:0007669"/>
    <property type="project" value="UniProtKB-SubCell"/>
</dbReference>
<keyword evidence="5 6" id="KW-0472">Membrane</keyword>
<accession>A0A1H8V1N9</accession>
<dbReference type="NCBIfam" id="TIGR03408">
    <property type="entry name" value="urea_trans_UrtC"/>
    <property type="match status" value="1"/>
</dbReference>
<reference evidence="7 8" key="1">
    <citation type="submission" date="2016-10" db="EMBL/GenBank/DDBJ databases">
        <authorList>
            <person name="de Groot N.N."/>
        </authorList>
    </citation>
    <scope>NUCLEOTIDE SEQUENCE [LARGE SCALE GENOMIC DNA]</scope>
    <source>
        <strain evidence="7 8">CGMCC 1.6291</strain>
    </source>
</reference>
<sequence>MNKGFKLDCIGYALFAAFVLLIMPWMVDFSGYELNSYARYLALGLVAAALALSWGAAGILNLGQALTFGIGAYIMAMHLKLKASASLPGGMPDFMGWTNVESLPWFWQPFDSLVFTLLAGIGIPVVLACLLGVFMFRGRITGVFVAIITLSLMLAVQLWIISEQRFTGGENGITGLAPLTLFGWSVDTYSLAFYYLVAGCLLTGLAVGLGLLRSKAGLVLRAIKADPERVRFFGYDVARFETVAFATSAGIAGVAGMLYALVLEFASPTYMGLSISLAIVIWAAVGGRESIVAAALGGIGVNMAEGRLSDLFFDQWTLMLGVIFILVVLFLPRGVYGLIDSARDALEQRYAARVPGAAASVASDGVHGQGETK</sequence>
<keyword evidence="8" id="KW-1185">Reference proteome</keyword>
<feature type="transmembrane region" description="Helical" evidence="6">
    <location>
        <begin position="311"/>
        <end position="331"/>
    </location>
</feature>
<feature type="transmembrane region" description="Helical" evidence="6">
    <location>
        <begin position="243"/>
        <end position="263"/>
    </location>
</feature>
<dbReference type="STRING" id="406100.SAMN04488052_10920"/>
<dbReference type="AlphaFoldDB" id="A0A1H8V1N9"/>
<feature type="transmembrane region" description="Helical" evidence="6">
    <location>
        <begin position="37"/>
        <end position="55"/>
    </location>
</feature>
<keyword evidence="3 6" id="KW-0812">Transmembrane</keyword>
<keyword evidence="2" id="KW-1003">Cell membrane</keyword>
<evidence type="ECO:0000256" key="3">
    <source>
        <dbReference type="ARBA" id="ARBA00022692"/>
    </source>
</evidence>
<feature type="transmembrane region" description="Helical" evidence="6">
    <location>
        <begin position="192"/>
        <end position="212"/>
    </location>
</feature>
<feature type="transmembrane region" description="Helical" evidence="6">
    <location>
        <begin position="7"/>
        <end position="25"/>
    </location>
</feature>
<evidence type="ECO:0000256" key="2">
    <source>
        <dbReference type="ARBA" id="ARBA00022475"/>
    </source>
</evidence>
<name>A0A1H8V1N9_9GAMM</name>
<dbReference type="PANTHER" id="PTHR30482">
    <property type="entry name" value="HIGH-AFFINITY BRANCHED-CHAIN AMINO ACID TRANSPORT SYSTEM PERMEASE"/>
    <property type="match status" value="1"/>
</dbReference>
<feature type="transmembrane region" description="Helical" evidence="6">
    <location>
        <begin position="113"/>
        <end position="136"/>
    </location>
</feature>
<evidence type="ECO:0000313" key="8">
    <source>
        <dbReference type="Proteomes" id="UP000199657"/>
    </source>
</evidence>
<organism evidence="7 8">
    <name type="scientific">Aquisalimonas asiatica</name>
    <dbReference type="NCBI Taxonomy" id="406100"/>
    <lineage>
        <taxon>Bacteria</taxon>
        <taxon>Pseudomonadati</taxon>
        <taxon>Pseudomonadota</taxon>
        <taxon>Gammaproteobacteria</taxon>
        <taxon>Chromatiales</taxon>
        <taxon>Ectothiorhodospiraceae</taxon>
        <taxon>Aquisalimonas</taxon>
    </lineage>
</organism>
<evidence type="ECO:0000256" key="6">
    <source>
        <dbReference type="SAM" id="Phobius"/>
    </source>
</evidence>
<gene>
    <name evidence="7" type="ORF">SAMN04488052_10920</name>
</gene>
<dbReference type="CDD" id="cd06581">
    <property type="entry name" value="TM_PBP1_LivM_like"/>
    <property type="match status" value="1"/>
</dbReference>
<dbReference type="InterPro" id="IPR017778">
    <property type="entry name" value="ABC_transptr_urea_perm_UrtC"/>
</dbReference>
<dbReference type="OrthoDB" id="9034298at2"/>
<evidence type="ECO:0000256" key="4">
    <source>
        <dbReference type="ARBA" id="ARBA00022989"/>
    </source>
</evidence>
<keyword evidence="4 6" id="KW-1133">Transmembrane helix</keyword>
<evidence type="ECO:0000256" key="1">
    <source>
        <dbReference type="ARBA" id="ARBA00004429"/>
    </source>
</evidence>
<proteinExistence type="predicted"/>
<feature type="transmembrane region" description="Helical" evidence="6">
    <location>
        <begin position="143"/>
        <end position="161"/>
    </location>
</feature>
<dbReference type="InterPro" id="IPR043428">
    <property type="entry name" value="LivM-like"/>
</dbReference>
<dbReference type="Proteomes" id="UP000199657">
    <property type="component" value="Unassembled WGS sequence"/>
</dbReference>
<evidence type="ECO:0000256" key="5">
    <source>
        <dbReference type="ARBA" id="ARBA00023136"/>
    </source>
</evidence>
<dbReference type="RefSeq" id="WP_091645454.1">
    <property type="nucleotide sequence ID" value="NZ_FOEG01000009.1"/>
</dbReference>
<dbReference type="EMBL" id="FOEG01000009">
    <property type="protein sequence ID" value="SEP08698.1"/>
    <property type="molecule type" value="Genomic_DNA"/>
</dbReference>
<dbReference type="GO" id="GO:0015658">
    <property type="term" value="F:branched-chain amino acid transmembrane transporter activity"/>
    <property type="evidence" value="ECO:0007669"/>
    <property type="project" value="InterPro"/>
</dbReference>